<feature type="region of interest" description="Disordered" evidence="2">
    <location>
        <begin position="1"/>
        <end position="28"/>
    </location>
</feature>
<dbReference type="InterPro" id="IPR039750">
    <property type="entry name" value="DRC1/DRC2"/>
</dbReference>
<accession>A0A7R8WGS3</accession>
<sequence>MEDQHSAASRRTLSQKSHEELQPLEEPEDIDNLLLISKFYDLDPDERINARRERVEKRIAILKAPPKTPTPPPTPKISAVESQAASSAAHASTAAEEGERMVSNVLVAAVSRTTERSEGEMARQQNEIKSLVTKTDRCEDELLEIHSRWDKLMAAKGSSELEKGLESQKKEFSVVMETKDEIIKELQNEIQRLERQYESELNATSEDMDALTQRMKEEYELMTEIYDEELKQLEAAIENEQRKREEEFLSSQSIQKRRRTKISDTLTDLQAQVAIEQARVEDLQRKMEHSSSEYQATGKRSSVSTCKPKDCVLSKIQKEQKVIVKYWMEELDEALQQIKRLEKKLYTEYFDIETSDWDNPFDQKQKETSGSVGSTSDVETLPGSEIVKEDTLRAGKLIPNLEELNFLIDEGYKAEEKASEISSVSETHDAFFDNLLIRFHAICQLLELKEERHVKELVSIIQGPPDRLTRDLQRFIHRLFNTTDGEKSVETSSRLSDKLLSEEDLRKWGITGRKRKERLGILMNGLEQYLAALKGRRAVLDSILNLDDERGGYHHVLQKIDLRAGDSYANASTASNLSATPRHSVKRIHQ</sequence>
<dbReference type="EMBL" id="OB661546">
    <property type="protein sequence ID" value="CAD7228462.1"/>
    <property type="molecule type" value="Genomic_DNA"/>
</dbReference>
<feature type="region of interest" description="Disordered" evidence="2">
    <location>
        <begin position="360"/>
        <end position="379"/>
    </location>
</feature>
<dbReference type="Pfam" id="PF14772">
    <property type="entry name" value="NYD-SP28"/>
    <property type="match status" value="1"/>
</dbReference>
<dbReference type="PANTHER" id="PTHR21625">
    <property type="entry name" value="NYD-SP28 PROTEIN"/>
    <property type="match status" value="1"/>
</dbReference>
<dbReference type="GO" id="GO:0005858">
    <property type="term" value="C:axonemal dynein complex"/>
    <property type="evidence" value="ECO:0007669"/>
    <property type="project" value="InterPro"/>
</dbReference>
<dbReference type="InterPro" id="IPR039505">
    <property type="entry name" value="DRC1/2_N"/>
</dbReference>
<feature type="compositionally biased region" description="Polar residues" evidence="2">
    <location>
        <begin position="1"/>
        <end position="15"/>
    </location>
</feature>
<organism evidence="3">
    <name type="scientific">Cyprideis torosa</name>
    <dbReference type="NCBI Taxonomy" id="163714"/>
    <lineage>
        <taxon>Eukaryota</taxon>
        <taxon>Metazoa</taxon>
        <taxon>Ecdysozoa</taxon>
        <taxon>Arthropoda</taxon>
        <taxon>Crustacea</taxon>
        <taxon>Oligostraca</taxon>
        <taxon>Ostracoda</taxon>
        <taxon>Podocopa</taxon>
        <taxon>Podocopida</taxon>
        <taxon>Cytherocopina</taxon>
        <taxon>Cytheroidea</taxon>
        <taxon>Cytherideidae</taxon>
        <taxon>Cyprideis</taxon>
    </lineage>
</organism>
<dbReference type="PANTHER" id="PTHR21625:SF1">
    <property type="entry name" value="DYNEIN REGULATORY COMPLEX PROTEIN 1"/>
    <property type="match status" value="1"/>
</dbReference>
<keyword evidence="1" id="KW-0175">Coiled coil</keyword>
<gene>
    <name evidence="3" type="ORF">CTOB1V02_LOCUS6345</name>
</gene>
<dbReference type="OrthoDB" id="10260459at2759"/>
<evidence type="ECO:0000256" key="1">
    <source>
        <dbReference type="SAM" id="Coils"/>
    </source>
</evidence>
<name>A0A7R8WGS3_9CRUS</name>
<protein>
    <submittedName>
        <fullName evidence="3">Uncharacterized protein</fullName>
    </submittedName>
</protein>
<dbReference type="GO" id="GO:0003352">
    <property type="term" value="P:regulation of cilium movement"/>
    <property type="evidence" value="ECO:0007669"/>
    <property type="project" value="TreeGrafter"/>
</dbReference>
<feature type="compositionally biased region" description="Polar residues" evidence="2">
    <location>
        <begin position="368"/>
        <end position="378"/>
    </location>
</feature>
<dbReference type="GO" id="GO:0070286">
    <property type="term" value="P:axonemal dynein complex assembly"/>
    <property type="evidence" value="ECO:0007669"/>
    <property type="project" value="InterPro"/>
</dbReference>
<evidence type="ECO:0000256" key="2">
    <source>
        <dbReference type="SAM" id="MobiDB-lite"/>
    </source>
</evidence>
<feature type="coiled-coil region" evidence="1">
    <location>
        <begin position="176"/>
        <end position="293"/>
    </location>
</feature>
<reference evidence="3" key="1">
    <citation type="submission" date="2020-11" db="EMBL/GenBank/DDBJ databases">
        <authorList>
            <person name="Tran Van P."/>
        </authorList>
    </citation>
    <scope>NUCLEOTIDE SEQUENCE</scope>
</reference>
<evidence type="ECO:0000313" key="3">
    <source>
        <dbReference type="EMBL" id="CAD7228462.1"/>
    </source>
</evidence>
<proteinExistence type="predicted"/>
<dbReference type="AlphaFoldDB" id="A0A7R8WGS3"/>
<dbReference type="GO" id="GO:0060285">
    <property type="term" value="P:cilium-dependent cell motility"/>
    <property type="evidence" value="ECO:0007669"/>
    <property type="project" value="TreeGrafter"/>
</dbReference>